<feature type="transmembrane region" description="Helical" evidence="5">
    <location>
        <begin position="94"/>
        <end position="113"/>
    </location>
</feature>
<evidence type="ECO:0000256" key="2">
    <source>
        <dbReference type="ARBA" id="ARBA00022692"/>
    </source>
</evidence>
<feature type="transmembrane region" description="Helical" evidence="5">
    <location>
        <begin position="152"/>
        <end position="178"/>
    </location>
</feature>
<keyword evidence="2 5" id="KW-0812">Transmembrane</keyword>
<dbReference type="RefSeq" id="WP_326837372.1">
    <property type="nucleotide sequence ID" value="NZ_CP142149.1"/>
</dbReference>
<evidence type="ECO:0000256" key="3">
    <source>
        <dbReference type="ARBA" id="ARBA00022989"/>
    </source>
</evidence>
<evidence type="ECO:0000256" key="5">
    <source>
        <dbReference type="SAM" id="Phobius"/>
    </source>
</evidence>
<evidence type="ECO:0000256" key="4">
    <source>
        <dbReference type="ARBA" id="ARBA00023136"/>
    </source>
</evidence>
<sequence>MPTQQPRRTVRLDELIDERPVGGFHVLVLALTGLVMFLDGLDTQAISFVAPAVAKEWSLPVAALGPIFSASIVGLMIGYLVLSPLANKVGHRKLVIVATALFGVFTVLCAVAGNETQLIVLRLLTGAGLGAAIPSAVALASEFAPARRRSTFVMFIYCWLALGFVAASLISGAVIPAWGWRPMFVLGGVLPLVLALVLLGLLPDSPSHLLPRNAARARATLCRLHPGLDPQTEVLPAESASTAEKPRSPLVELVRRHWLASTALLWLAFMLNLGVFYAVQSWLPTILGRLGHSPSTAVLATALTTIGGIAAALVIGPMMDRRGPFGTLGVVYLLGAVFVAVLAFAVTGQSWLVLGAAFLAGTCVTGGQMSVVALATVLYPPRIRPTGVGWALGIGRVGGILGPLLVGFALGSGTAARTVFVVMGAVLLVASGAVFALARVSRPVRAGVPADSRTAAVDSVRPVGLSAGE</sequence>
<reference evidence="7 8" key="1">
    <citation type="journal article" date="2015" name="Int. J. Syst. Evol. Microbiol.">
        <title>Amycolatopsis rhabdoformis sp. nov., an actinomycete isolated from a tropical forest soil.</title>
        <authorList>
            <person name="Souza W.R."/>
            <person name="Silva R.E."/>
            <person name="Goodfellow M."/>
            <person name="Busarakam K."/>
            <person name="Figueiro F.S."/>
            <person name="Ferreira D."/>
            <person name="Rodrigues-Filho E."/>
            <person name="Moraes L.A.B."/>
            <person name="Zucchi T.D."/>
        </authorList>
    </citation>
    <scope>NUCLEOTIDE SEQUENCE [LARGE SCALE GENOMIC DNA]</scope>
    <source>
        <strain evidence="7 8">NCIMB 14900</strain>
    </source>
</reference>
<feature type="transmembrane region" description="Helical" evidence="5">
    <location>
        <begin position="352"/>
        <end position="378"/>
    </location>
</feature>
<feature type="transmembrane region" description="Helical" evidence="5">
    <location>
        <begin position="21"/>
        <end position="41"/>
    </location>
</feature>
<dbReference type="Proteomes" id="UP001330812">
    <property type="component" value="Chromosome"/>
</dbReference>
<evidence type="ECO:0000313" key="8">
    <source>
        <dbReference type="Proteomes" id="UP001330812"/>
    </source>
</evidence>
<dbReference type="SUPFAM" id="SSF103473">
    <property type="entry name" value="MFS general substrate transporter"/>
    <property type="match status" value="1"/>
</dbReference>
<feature type="transmembrane region" description="Helical" evidence="5">
    <location>
        <begin position="416"/>
        <end position="438"/>
    </location>
</feature>
<keyword evidence="4 5" id="KW-0472">Membrane</keyword>
<feature type="transmembrane region" description="Helical" evidence="5">
    <location>
        <begin position="61"/>
        <end position="82"/>
    </location>
</feature>
<dbReference type="InterPro" id="IPR036259">
    <property type="entry name" value="MFS_trans_sf"/>
</dbReference>
<feature type="transmembrane region" description="Helical" evidence="5">
    <location>
        <begin position="295"/>
        <end position="315"/>
    </location>
</feature>
<comment type="subcellular location">
    <subcellularLocation>
        <location evidence="1">Cell membrane</location>
        <topology evidence="1">Multi-pass membrane protein</topology>
    </subcellularLocation>
</comment>
<dbReference type="InterPro" id="IPR005829">
    <property type="entry name" value="Sugar_transporter_CS"/>
</dbReference>
<feature type="transmembrane region" description="Helical" evidence="5">
    <location>
        <begin position="327"/>
        <end position="346"/>
    </location>
</feature>
<feature type="transmembrane region" description="Helical" evidence="5">
    <location>
        <begin position="263"/>
        <end position="283"/>
    </location>
</feature>
<dbReference type="Gene3D" id="1.20.1250.20">
    <property type="entry name" value="MFS general substrate transporter like domains"/>
    <property type="match status" value="1"/>
</dbReference>
<keyword evidence="8" id="KW-1185">Reference proteome</keyword>
<organism evidence="7 8">
    <name type="scientific">Amycolatopsis rhabdoformis</name>
    <dbReference type="NCBI Taxonomy" id="1448059"/>
    <lineage>
        <taxon>Bacteria</taxon>
        <taxon>Bacillati</taxon>
        <taxon>Actinomycetota</taxon>
        <taxon>Actinomycetes</taxon>
        <taxon>Pseudonocardiales</taxon>
        <taxon>Pseudonocardiaceae</taxon>
        <taxon>Amycolatopsis</taxon>
    </lineage>
</organism>
<dbReference type="PANTHER" id="PTHR23508">
    <property type="entry name" value="CARBOXYLIC ACID TRANSPORTER PROTEIN HOMOLOG"/>
    <property type="match status" value="1"/>
</dbReference>
<feature type="transmembrane region" description="Helical" evidence="5">
    <location>
        <begin position="184"/>
        <end position="202"/>
    </location>
</feature>
<gene>
    <name evidence="7" type="ORF">VSH64_21170</name>
</gene>
<protein>
    <submittedName>
        <fullName evidence="7">MFS transporter</fullName>
    </submittedName>
</protein>
<name>A0ABZ1ILX0_9PSEU</name>
<proteinExistence type="predicted"/>
<feature type="transmembrane region" description="Helical" evidence="5">
    <location>
        <begin position="119"/>
        <end position="140"/>
    </location>
</feature>
<keyword evidence="3 5" id="KW-1133">Transmembrane helix</keyword>
<accession>A0ABZ1ILX0</accession>
<feature type="domain" description="Major facilitator superfamily (MFS) profile" evidence="6">
    <location>
        <begin position="28"/>
        <end position="442"/>
    </location>
</feature>
<dbReference type="PROSITE" id="PS50850">
    <property type="entry name" value="MFS"/>
    <property type="match status" value="1"/>
</dbReference>
<dbReference type="Pfam" id="PF07690">
    <property type="entry name" value="MFS_1"/>
    <property type="match status" value="1"/>
</dbReference>
<feature type="transmembrane region" description="Helical" evidence="5">
    <location>
        <begin position="390"/>
        <end position="410"/>
    </location>
</feature>
<evidence type="ECO:0000259" key="6">
    <source>
        <dbReference type="PROSITE" id="PS50850"/>
    </source>
</evidence>
<dbReference type="EMBL" id="CP142149">
    <property type="protein sequence ID" value="WSE34564.1"/>
    <property type="molecule type" value="Genomic_DNA"/>
</dbReference>
<evidence type="ECO:0000313" key="7">
    <source>
        <dbReference type="EMBL" id="WSE34564.1"/>
    </source>
</evidence>
<dbReference type="PANTHER" id="PTHR23508:SF10">
    <property type="entry name" value="CARBOXYLIC ACID TRANSPORTER PROTEIN HOMOLOG"/>
    <property type="match status" value="1"/>
</dbReference>
<dbReference type="InterPro" id="IPR020846">
    <property type="entry name" value="MFS_dom"/>
</dbReference>
<dbReference type="InterPro" id="IPR011701">
    <property type="entry name" value="MFS"/>
</dbReference>
<evidence type="ECO:0000256" key="1">
    <source>
        <dbReference type="ARBA" id="ARBA00004651"/>
    </source>
</evidence>
<dbReference type="CDD" id="cd17365">
    <property type="entry name" value="MFS_PcaK_like"/>
    <property type="match status" value="1"/>
</dbReference>
<dbReference type="PROSITE" id="PS00217">
    <property type="entry name" value="SUGAR_TRANSPORT_2"/>
    <property type="match status" value="1"/>
</dbReference>